<dbReference type="Proteomes" id="UP000074247">
    <property type="component" value="Unassembled WGS sequence"/>
</dbReference>
<proteinExistence type="predicted"/>
<protein>
    <submittedName>
        <fullName evidence="2">SWIB/MDM2 domain-containing protein</fullName>
    </submittedName>
</protein>
<feature type="non-terminal residue" evidence="2">
    <location>
        <position position="132"/>
    </location>
</feature>
<feature type="compositionally biased region" description="Low complexity" evidence="1">
    <location>
        <begin position="53"/>
        <end position="66"/>
    </location>
</feature>
<sequence length="132" mass="13976">PVDTTLDRAPETGRLRLRGVCRVGELDPAFAYRFTLQALKQTPTKRDGRESEASNGTSSSSSSSSFSLSAHDLADAVLMQRLSPALWGVSEVSLFLQSLLVPGLAAAGEACGLDGLGVMELREEDLTSLGVH</sequence>
<dbReference type="VEuPathDB" id="ToxoDB:TGARI_232220B"/>
<name>A0A139Y595_TOXGO</name>
<evidence type="ECO:0000256" key="1">
    <source>
        <dbReference type="SAM" id="MobiDB-lite"/>
    </source>
</evidence>
<reference evidence="2 3" key="1">
    <citation type="journal article" date="2016" name="Nat. Commun.">
        <title>Local admixture of amplified and diversified secreted pathogenesis determinants shapes mosaic Toxoplasma gondii genomes.</title>
        <authorList>
            <person name="Lorenzi H."/>
            <person name="Khan A."/>
            <person name="Behnke M.S."/>
            <person name="Namasivayam S."/>
            <person name="Swapna L.S."/>
            <person name="Hadjithomas M."/>
            <person name="Karamycheva S."/>
            <person name="Pinney D."/>
            <person name="Brunk B.P."/>
            <person name="Ajioka J.W."/>
            <person name="Ajzenberg D."/>
            <person name="Boothroyd J.C."/>
            <person name="Boyle J.P."/>
            <person name="Darde M.L."/>
            <person name="Diaz-Miranda M.A."/>
            <person name="Dubey J.P."/>
            <person name="Fritz H.M."/>
            <person name="Gennari S.M."/>
            <person name="Gregory B.D."/>
            <person name="Kim K."/>
            <person name="Saeij J.P."/>
            <person name="Su C."/>
            <person name="White M.W."/>
            <person name="Zhu X.Q."/>
            <person name="Howe D.K."/>
            <person name="Rosenthal B.M."/>
            <person name="Grigg M.E."/>
            <person name="Parkinson J."/>
            <person name="Liu L."/>
            <person name="Kissinger J.C."/>
            <person name="Roos D.S."/>
            <person name="Sibley L.D."/>
        </authorList>
    </citation>
    <scope>NUCLEOTIDE SEQUENCE [LARGE SCALE GENOMIC DNA]</scope>
    <source>
        <strain evidence="2 3">ARI</strain>
    </source>
</reference>
<gene>
    <name evidence="2" type="ORF">TGARI_232220B</name>
</gene>
<accession>A0A139Y595</accession>
<comment type="caution">
    <text evidence="2">The sequence shown here is derived from an EMBL/GenBank/DDBJ whole genome shotgun (WGS) entry which is preliminary data.</text>
</comment>
<organism evidence="2 3">
    <name type="scientific">Toxoplasma gondii ARI</name>
    <dbReference type="NCBI Taxonomy" id="1074872"/>
    <lineage>
        <taxon>Eukaryota</taxon>
        <taxon>Sar</taxon>
        <taxon>Alveolata</taxon>
        <taxon>Apicomplexa</taxon>
        <taxon>Conoidasida</taxon>
        <taxon>Coccidia</taxon>
        <taxon>Eucoccidiorida</taxon>
        <taxon>Eimeriorina</taxon>
        <taxon>Sarcocystidae</taxon>
        <taxon>Toxoplasma</taxon>
    </lineage>
</organism>
<dbReference type="EMBL" id="AGQS02003868">
    <property type="protein sequence ID" value="KYF46193.1"/>
    <property type="molecule type" value="Genomic_DNA"/>
</dbReference>
<evidence type="ECO:0000313" key="2">
    <source>
        <dbReference type="EMBL" id="KYF46193.1"/>
    </source>
</evidence>
<evidence type="ECO:0000313" key="3">
    <source>
        <dbReference type="Proteomes" id="UP000074247"/>
    </source>
</evidence>
<feature type="non-terminal residue" evidence="2">
    <location>
        <position position="1"/>
    </location>
</feature>
<dbReference type="AlphaFoldDB" id="A0A139Y595"/>
<feature type="region of interest" description="Disordered" evidence="1">
    <location>
        <begin position="41"/>
        <end position="66"/>
    </location>
</feature>